<dbReference type="EMBL" id="UINC01021503">
    <property type="protein sequence ID" value="SVA89176.1"/>
    <property type="molecule type" value="Genomic_DNA"/>
</dbReference>
<accession>A0A381ZIT5</accession>
<reference evidence="1" key="1">
    <citation type="submission" date="2018-05" db="EMBL/GenBank/DDBJ databases">
        <authorList>
            <person name="Lanie J.A."/>
            <person name="Ng W.-L."/>
            <person name="Kazmierczak K.M."/>
            <person name="Andrzejewski T.M."/>
            <person name="Davidsen T.M."/>
            <person name="Wayne K.J."/>
            <person name="Tettelin H."/>
            <person name="Glass J.I."/>
            <person name="Rusch D."/>
            <person name="Podicherti R."/>
            <person name="Tsui H.-C.T."/>
            <person name="Winkler M.E."/>
        </authorList>
    </citation>
    <scope>NUCLEOTIDE SEQUENCE</scope>
</reference>
<organism evidence="1">
    <name type="scientific">marine metagenome</name>
    <dbReference type="NCBI Taxonomy" id="408172"/>
    <lineage>
        <taxon>unclassified sequences</taxon>
        <taxon>metagenomes</taxon>
        <taxon>ecological metagenomes</taxon>
    </lineage>
</organism>
<protein>
    <submittedName>
        <fullName evidence="1">Uncharacterized protein</fullName>
    </submittedName>
</protein>
<evidence type="ECO:0000313" key="1">
    <source>
        <dbReference type="EMBL" id="SVA89176.1"/>
    </source>
</evidence>
<feature type="non-terminal residue" evidence="1">
    <location>
        <position position="42"/>
    </location>
</feature>
<name>A0A381ZIT5_9ZZZZ</name>
<sequence>VASNYPVPASKYRDDPWNLFSVADVLLTEAVTQFPFLNNRQQ</sequence>
<gene>
    <name evidence="1" type="ORF">METZ01_LOCUS142030</name>
</gene>
<proteinExistence type="predicted"/>
<feature type="non-terminal residue" evidence="1">
    <location>
        <position position="1"/>
    </location>
</feature>
<dbReference type="AlphaFoldDB" id="A0A381ZIT5"/>